<dbReference type="GO" id="GO:0006506">
    <property type="term" value="P:GPI anchor biosynthetic process"/>
    <property type="evidence" value="ECO:0007669"/>
    <property type="project" value="TreeGrafter"/>
</dbReference>
<dbReference type="OrthoDB" id="5447300at2"/>
<dbReference type="PANTHER" id="PTHR14859:SF15">
    <property type="entry name" value="ENDONUCLEASE_EXONUCLEASE_PHOSPHATASE DOMAIN-CONTAINING PROTEIN"/>
    <property type="match status" value="1"/>
</dbReference>
<comment type="caution">
    <text evidence="2">The sequence shown here is derived from an EMBL/GenBank/DDBJ whole genome shotgun (WGS) entry which is preliminary data.</text>
</comment>
<dbReference type="GO" id="GO:0016020">
    <property type="term" value="C:membrane"/>
    <property type="evidence" value="ECO:0007669"/>
    <property type="project" value="GOC"/>
</dbReference>
<dbReference type="EMBL" id="SJSL01000001">
    <property type="protein sequence ID" value="TCD02985.1"/>
    <property type="molecule type" value="Genomic_DNA"/>
</dbReference>
<keyword evidence="3" id="KW-1185">Reference proteome</keyword>
<dbReference type="Pfam" id="PF03372">
    <property type="entry name" value="Exo_endo_phos"/>
    <property type="match status" value="1"/>
</dbReference>
<dbReference type="InterPro" id="IPR051916">
    <property type="entry name" value="GPI-anchor_lipid_remodeler"/>
</dbReference>
<dbReference type="InterPro" id="IPR036691">
    <property type="entry name" value="Endo/exonu/phosph_ase_sf"/>
</dbReference>
<sequence length="260" mass="29134">MKTYILCMLLLTLFIEHPLLAQKIQIMSYNIHHGANKQEVNTLAEIGRFIKESGVDLVGLQEVDSMCNRSGKVDQMKKLGEITGMQYAFVRHFAYEGGAYGLGILSKYPISEVRNDRITSLSKGQEKKSLALLSAKVILPGKKAIVFSTVHFALDQPTRITQSLETIAYLKRGLPAILTGDLNVEPGQEELLQLEAHYANIGLEGTDMLTFPDEKATKRIDYILVTKENVKKVITSWVGTEVHHSDHLPLMTEIVLKKRQ</sequence>
<protein>
    <submittedName>
        <fullName evidence="2">Metal-dependent hydrolase</fullName>
    </submittedName>
</protein>
<proteinExistence type="predicted"/>
<name>A0A4R0NU39_9SPHI</name>
<dbReference type="InterPro" id="IPR005135">
    <property type="entry name" value="Endo/exonuclease/phosphatase"/>
</dbReference>
<gene>
    <name evidence="2" type="ORF">EZ437_03125</name>
</gene>
<dbReference type="GO" id="GO:0016787">
    <property type="term" value="F:hydrolase activity"/>
    <property type="evidence" value="ECO:0007669"/>
    <property type="project" value="UniProtKB-KW"/>
</dbReference>
<feature type="domain" description="Endonuclease/exonuclease/phosphatase" evidence="1">
    <location>
        <begin position="27"/>
        <end position="247"/>
    </location>
</feature>
<accession>A0A4R0NU39</accession>
<evidence type="ECO:0000259" key="1">
    <source>
        <dbReference type="Pfam" id="PF03372"/>
    </source>
</evidence>
<dbReference type="PANTHER" id="PTHR14859">
    <property type="entry name" value="CALCOFLUOR WHITE HYPERSENSITIVE PROTEIN PRECURSOR"/>
    <property type="match status" value="1"/>
</dbReference>
<evidence type="ECO:0000313" key="2">
    <source>
        <dbReference type="EMBL" id="TCD02985.1"/>
    </source>
</evidence>
<dbReference type="Gene3D" id="3.60.10.10">
    <property type="entry name" value="Endonuclease/exonuclease/phosphatase"/>
    <property type="match status" value="1"/>
</dbReference>
<keyword evidence="2" id="KW-0378">Hydrolase</keyword>
<dbReference type="RefSeq" id="WP_131593142.1">
    <property type="nucleotide sequence ID" value="NZ_SJSL01000001.1"/>
</dbReference>
<dbReference type="SUPFAM" id="SSF56219">
    <property type="entry name" value="DNase I-like"/>
    <property type="match status" value="1"/>
</dbReference>
<organism evidence="2 3">
    <name type="scientific">Pedobacter psychroterrae</name>
    <dbReference type="NCBI Taxonomy" id="2530453"/>
    <lineage>
        <taxon>Bacteria</taxon>
        <taxon>Pseudomonadati</taxon>
        <taxon>Bacteroidota</taxon>
        <taxon>Sphingobacteriia</taxon>
        <taxon>Sphingobacteriales</taxon>
        <taxon>Sphingobacteriaceae</taxon>
        <taxon>Pedobacter</taxon>
    </lineage>
</organism>
<evidence type="ECO:0000313" key="3">
    <source>
        <dbReference type="Proteomes" id="UP000293347"/>
    </source>
</evidence>
<reference evidence="2 3" key="1">
    <citation type="submission" date="2019-02" db="EMBL/GenBank/DDBJ databases">
        <title>Pedobacter sp. RP-1-14 sp. nov., isolated from Arctic soil.</title>
        <authorList>
            <person name="Dahal R.H."/>
        </authorList>
    </citation>
    <scope>NUCLEOTIDE SEQUENCE [LARGE SCALE GENOMIC DNA]</scope>
    <source>
        <strain evidence="2 3">RP-1-14</strain>
    </source>
</reference>
<dbReference type="Proteomes" id="UP000293347">
    <property type="component" value="Unassembled WGS sequence"/>
</dbReference>
<dbReference type="AlphaFoldDB" id="A0A4R0NU39"/>